<gene>
    <name evidence="2" type="ORF">PCASD_02437</name>
</gene>
<name>A0A2N5VM85_9BASI</name>
<accession>A0A2N5VM85</accession>
<feature type="region of interest" description="Disordered" evidence="1">
    <location>
        <begin position="318"/>
        <end position="348"/>
    </location>
</feature>
<comment type="caution">
    <text evidence="2">The sequence shown here is derived from an EMBL/GenBank/DDBJ whole genome shotgun (WGS) entry which is preliminary data.</text>
</comment>
<evidence type="ECO:0000313" key="2">
    <source>
        <dbReference type="EMBL" id="PLW51113.1"/>
    </source>
</evidence>
<evidence type="ECO:0008006" key="4">
    <source>
        <dbReference type="Google" id="ProtNLM"/>
    </source>
</evidence>
<protein>
    <recommendedName>
        <fullName evidence="4">CxC1-like cysteine cluster associated with KDZ transposases domain-containing protein</fullName>
    </recommendedName>
</protein>
<dbReference type="PANTHER" id="PTHR33096:SF1">
    <property type="entry name" value="CXC1-LIKE CYSTEINE CLUSTER ASSOCIATED WITH KDZ TRANSPOSASES DOMAIN-CONTAINING PROTEIN"/>
    <property type="match status" value="1"/>
</dbReference>
<dbReference type="PANTHER" id="PTHR33096">
    <property type="entry name" value="CXC2 DOMAIN-CONTAINING PROTEIN"/>
    <property type="match status" value="1"/>
</dbReference>
<dbReference type="InterPro" id="IPR040521">
    <property type="entry name" value="KDZ"/>
</dbReference>
<dbReference type="AlphaFoldDB" id="A0A2N5VM85"/>
<evidence type="ECO:0000313" key="3">
    <source>
        <dbReference type="Proteomes" id="UP000235392"/>
    </source>
</evidence>
<dbReference type="Pfam" id="PF18758">
    <property type="entry name" value="KDZ"/>
    <property type="match status" value="1"/>
</dbReference>
<feature type="compositionally biased region" description="Polar residues" evidence="1">
    <location>
        <begin position="318"/>
        <end position="334"/>
    </location>
</feature>
<evidence type="ECO:0000256" key="1">
    <source>
        <dbReference type="SAM" id="MobiDB-lite"/>
    </source>
</evidence>
<organism evidence="2 3">
    <name type="scientific">Puccinia coronata f. sp. avenae</name>
    <dbReference type="NCBI Taxonomy" id="200324"/>
    <lineage>
        <taxon>Eukaryota</taxon>
        <taxon>Fungi</taxon>
        <taxon>Dikarya</taxon>
        <taxon>Basidiomycota</taxon>
        <taxon>Pucciniomycotina</taxon>
        <taxon>Pucciniomycetes</taxon>
        <taxon>Pucciniales</taxon>
        <taxon>Pucciniaceae</taxon>
        <taxon>Puccinia</taxon>
    </lineage>
</organism>
<reference evidence="2 3" key="1">
    <citation type="submission" date="2017-11" db="EMBL/GenBank/DDBJ databases">
        <title>De novo assembly and phasing of dikaryotic genomes from two isolates of Puccinia coronata f. sp. avenae, the causal agent of oat crown rust.</title>
        <authorList>
            <person name="Miller M.E."/>
            <person name="Zhang Y."/>
            <person name="Omidvar V."/>
            <person name="Sperschneider J."/>
            <person name="Schwessinger B."/>
            <person name="Raley C."/>
            <person name="Palmer J.M."/>
            <person name="Garnica D."/>
            <person name="Upadhyaya N."/>
            <person name="Rathjen J."/>
            <person name="Taylor J.M."/>
            <person name="Park R.F."/>
            <person name="Dodds P.N."/>
            <person name="Hirsch C.D."/>
            <person name="Kianian S.F."/>
            <person name="Figueroa M."/>
        </authorList>
    </citation>
    <scope>NUCLEOTIDE SEQUENCE [LARGE SCALE GENOMIC DNA]</scope>
    <source>
        <strain evidence="2">12SD80</strain>
    </source>
</reference>
<dbReference type="EMBL" id="PGCI01000007">
    <property type="protein sequence ID" value="PLW51113.1"/>
    <property type="molecule type" value="Genomic_DNA"/>
</dbReference>
<dbReference type="Proteomes" id="UP000235392">
    <property type="component" value="Unassembled WGS sequence"/>
</dbReference>
<proteinExistence type="predicted"/>
<sequence>MQTNLVQTVTSTTKPDVLAQCSCLACFGESFPVTNPTQPPDNHQVFICLDGNFQHCHHERASKNYIELQNQPLFIKPEELQLANSQILKGEINNWVTQKAKDRCTKQHKAADDRRNASSWKGWDDTGLFVCCCRHDVVKYFSNIHKTGEGCGHPTAILDRLFRKIQPNIKIGVVYDIGCTLKKLFAKRHLFNNYLEQMMFTTAFFHSYVHDWPCQLQFNPQYNNGWGLTDGEGLERLWSYLSALVGPLSNKLESVQKQHEELLLTWDPEVEKISALEVAFRAAVPAEWSALLVFLKTYNQPDERNFDLDLMMEQTELNAQDSDGESNNDVPSTGNDDDGGELPQPQDWDIIKDIFNAT</sequence>